<gene>
    <name evidence="1" type="ORF">GOP47_0002119</name>
</gene>
<dbReference type="AlphaFoldDB" id="A0A9D4ZQQ3"/>
<evidence type="ECO:0000313" key="1">
    <source>
        <dbReference type="EMBL" id="KAI5082376.1"/>
    </source>
</evidence>
<protein>
    <submittedName>
        <fullName evidence="1">Uncharacterized protein</fullName>
    </submittedName>
</protein>
<name>A0A9D4ZQQ3_ADICA</name>
<organism evidence="1 2">
    <name type="scientific">Adiantum capillus-veneris</name>
    <name type="common">Maidenhair fern</name>
    <dbReference type="NCBI Taxonomy" id="13818"/>
    <lineage>
        <taxon>Eukaryota</taxon>
        <taxon>Viridiplantae</taxon>
        <taxon>Streptophyta</taxon>
        <taxon>Embryophyta</taxon>
        <taxon>Tracheophyta</taxon>
        <taxon>Polypodiopsida</taxon>
        <taxon>Polypodiidae</taxon>
        <taxon>Polypodiales</taxon>
        <taxon>Pteridineae</taxon>
        <taxon>Pteridaceae</taxon>
        <taxon>Vittarioideae</taxon>
        <taxon>Adiantum</taxon>
    </lineage>
</organism>
<dbReference type="EMBL" id="JABFUD020000003">
    <property type="protein sequence ID" value="KAI5082376.1"/>
    <property type="molecule type" value="Genomic_DNA"/>
</dbReference>
<accession>A0A9D4ZQQ3</accession>
<reference evidence="1" key="1">
    <citation type="submission" date="2021-01" db="EMBL/GenBank/DDBJ databases">
        <title>Adiantum capillus-veneris genome.</title>
        <authorList>
            <person name="Fang Y."/>
            <person name="Liao Q."/>
        </authorList>
    </citation>
    <scope>NUCLEOTIDE SEQUENCE</scope>
    <source>
        <strain evidence="1">H3</strain>
        <tissue evidence="1">Leaf</tissue>
    </source>
</reference>
<evidence type="ECO:0000313" key="2">
    <source>
        <dbReference type="Proteomes" id="UP000886520"/>
    </source>
</evidence>
<comment type="caution">
    <text evidence="1">The sequence shown here is derived from an EMBL/GenBank/DDBJ whole genome shotgun (WGS) entry which is preliminary data.</text>
</comment>
<dbReference type="Proteomes" id="UP000886520">
    <property type="component" value="Chromosome 2"/>
</dbReference>
<sequence>MTIWMLMYISDDYDVEGFDDASTFASNSGEDGPVLQSSHNALMVGIMQNNNTVHCDENLPSWENRPGVEVGQKGKKPFSCNDVSDDCLQENGLSLFGSGLVDKMQVDNPHQNAVHSLDTVVAMQQNSQTLPLNFTMNPAQLQGRAFASTVRHKTVQPELVETRQHEQPAATLRALSGGDHLEVNAIMSTDAPRVSFGENMVCNENFTGGASGNAVPRDGANDYDKGKVVETGFSSPQNMDSHDEFAFSSQYNIGVDSADSLEGDDLERFPSYEDFIWFFGS</sequence>
<proteinExistence type="predicted"/>
<keyword evidence="2" id="KW-1185">Reference proteome</keyword>